<dbReference type="Gene3D" id="1.20.58.360">
    <property type="entry name" value="Shigella T3SS effector IpaH defines"/>
    <property type="match status" value="1"/>
</dbReference>
<keyword evidence="6" id="KW-0833">Ubl conjugation pathway</keyword>
<keyword evidence="4" id="KW-0677">Repeat</keyword>
<comment type="similarity">
    <text evidence="6">Belongs to the LRR-containing bacterial E3 ligase family.</text>
</comment>
<dbReference type="PANTHER" id="PTHR24366">
    <property type="entry name" value="IG(IMMUNOGLOBULIN) AND LRR(LEUCINE RICH REPEAT) DOMAINS"/>
    <property type="match status" value="1"/>
</dbReference>
<dbReference type="InterPro" id="IPR029487">
    <property type="entry name" value="NEL_dom"/>
</dbReference>
<dbReference type="Proteomes" id="UP000309819">
    <property type="component" value="Unassembled WGS sequence"/>
</dbReference>
<dbReference type="Pfam" id="PF14496">
    <property type="entry name" value="NEL"/>
    <property type="match status" value="1"/>
</dbReference>
<keyword evidence="5" id="KW-0843">Virulence</keyword>
<comment type="PTM">
    <text evidence="6">Ubiquitinated in the presence of host E1 ubiquitin-activating enzyme, E2 ubiquitin-conjugating enzyme and ubiquitin.</text>
</comment>
<dbReference type="EC" id="2.3.2.27" evidence="2"/>
<evidence type="ECO:0000256" key="4">
    <source>
        <dbReference type="ARBA" id="ARBA00022737"/>
    </source>
</evidence>
<evidence type="ECO:0000256" key="5">
    <source>
        <dbReference type="ARBA" id="ARBA00023026"/>
    </source>
</evidence>
<keyword evidence="6" id="KW-0808">Transferase</keyword>
<dbReference type="SMART" id="SM00369">
    <property type="entry name" value="LRR_TYP"/>
    <property type="match status" value="4"/>
</dbReference>
<keyword evidence="6" id="KW-0964">Secreted</keyword>
<evidence type="ECO:0000256" key="7">
    <source>
        <dbReference type="SAM" id="Coils"/>
    </source>
</evidence>
<dbReference type="SUPFAM" id="SSF52047">
    <property type="entry name" value="RNI-like"/>
    <property type="match status" value="2"/>
</dbReference>
<dbReference type="InterPro" id="IPR001611">
    <property type="entry name" value="Leu-rich_rpt"/>
</dbReference>
<dbReference type="Gene3D" id="3.80.10.10">
    <property type="entry name" value="Ribonuclease Inhibitor"/>
    <property type="match status" value="2"/>
</dbReference>
<evidence type="ECO:0000313" key="10">
    <source>
        <dbReference type="Proteomes" id="UP000309819"/>
    </source>
</evidence>
<evidence type="ECO:0000256" key="2">
    <source>
        <dbReference type="ARBA" id="ARBA00012483"/>
    </source>
</evidence>
<dbReference type="GO" id="GO:0061630">
    <property type="term" value="F:ubiquitin protein ligase activity"/>
    <property type="evidence" value="ECO:0007669"/>
    <property type="project" value="UniProtKB-EC"/>
</dbReference>
<comment type="caution">
    <text evidence="9">The sequence shown here is derived from an EMBL/GenBank/DDBJ whole genome shotgun (WGS) entry which is preliminary data.</text>
</comment>
<dbReference type="EMBL" id="VAUO01000003">
    <property type="protein sequence ID" value="TLP61958.1"/>
    <property type="molecule type" value="Genomic_DNA"/>
</dbReference>
<dbReference type="PROSITE" id="PS52053">
    <property type="entry name" value="NEL"/>
    <property type="match status" value="1"/>
</dbReference>
<dbReference type="PROSITE" id="PS51450">
    <property type="entry name" value="LRR"/>
    <property type="match status" value="2"/>
</dbReference>
<keyword evidence="7" id="KW-0175">Coiled coil</keyword>
<dbReference type="GO" id="GO:0005576">
    <property type="term" value="C:extracellular region"/>
    <property type="evidence" value="ECO:0007669"/>
    <property type="project" value="UniProtKB-UniRule"/>
</dbReference>
<comment type="catalytic activity">
    <reaction evidence="1">
        <text>S-ubiquitinyl-[E2 ubiquitin-conjugating enzyme]-L-cysteine + [acceptor protein]-L-lysine = [E2 ubiquitin-conjugating enzyme]-L-cysteine + N(6)-ubiquitinyl-[acceptor protein]-L-lysine.</text>
        <dbReference type="EC" id="2.3.2.27"/>
    </reaction>
</comment>
<protein>
    <recommendedName>
        <fullName evidence="2">RING-type E3 ubiquitin transferase</fullName>
        <ecNumber evidence="2">2.3.2.27</ecNumber>
    </recommendedName>
</protein>
<keyword evidence="10" id="KW-1185">Reference proteome</keyword>
<proteinExistence type="inferred from homology"/>
<keyword evidence="6" id="KW-0832">Ubl conjugation</keyword>
<accession>A0A5R8Z838</accession>
<evidence type="ECO:0000256" key="6">
    <source>
        <dbReference type="PROSITE-ProRule" id="PRU01398"/>
    </source>
</evidence>
<reference evidence="9 10" key="1">
    <citation type="submission" date="2019-05" db="EMBL/GenBank/DDBJ databases">
        <title>Pseudomonas sp. SC006 isolated from lettuce that can produce HBGAs.</title>
        <authorList>
            <person name="Wang D."/>
            <person name="Liao N."/>
            <person name="Liu D."/>
            <person name="Zhang Z."/>
            <person name="Zou S."/>
        </authorList>
    </citation>
    <scope>NUCLEOTIDE SEQUENCE [LARGE SCALE GENOMIC DNA]</scope>
    <source>
        <strain evidence="9 10">SC006</strain>
    </source>
</reference>
<dbReference type="GO" id="GO:0016567">
    <property type="term" value="P:protein ubiquitination"/>
    <property type="evidence" value="ECO:0007669"/>
    <property type="project" value="InterPro"/>
</dbReference>
<dbReference type="Pfam" id="PF20178">
    <property type="entry name" value="ToxA_N"/>
    <property type="match status" value="1"/>
</dbReference>
<dbReference type="InterPro" id="IPR046673">
    <property type="entry name" value="ToxA_N"/>
</dbReference>
<gene>
    <name evidence="9" type="ORF">FEM01_09985</name>
</gene>
<evidence type="ECO:0000313" key="9">
    <source>
        <dbReference type="EMBL" id="TLP61958.1"/>
    </source>
</evidence>
<dbReference type="PANTHER" id="PTHR24366:SF96">
    <property type="entry name" value="LEUCINE RICH REPEAT CONTAINING 53"/>
    <property type="match status" value="1"/>
</dbReference>
<name>A0A5R8Z838_9PSED</name>
<feature type="domain" description="NEL" evidence="8">
    <location>
        <begin position="1522"/>
        <end position="1799"/>
    </location>
</feature>
<keyword evidence="3" id="KW-0433">Leucine-rich repeat</keyword>
<evidence type="ECO:0000259" key="8">
    <source>
        <dbReference type="PROSITE" id="PS52053"/>
    </source>
</evidence>
<evidence type="ECO:0000256" key="3">
    <source>
        <dbReference type="ARBA" id="ARBA00022614"/>
    </source>
</evidence>
<evidence type="ECO:0000256" key="1">
    <source>
        <dbReference type="ARBA" id="ARBA00000900"/>
    </source>
</evidence>
<keyword evidence="6" id="KW-1035">Host cytoplasm</keyword>
<dbReference type="InterPro" id="IPR032675">
    <property type="entry name" value="LRR_dom_sf"/>
</dbReference>
<organism evidence="9 10">
    <name type="scientific">Pseudomonas mosselii</name>
    <dbReference type="NCBI Taxonomy" id="78327"/>
    <lineage>
        <taxon>Bacteria</taxon>
        <taxon>Pseudomonadati</taxon>
        <taxon>Pseudomonadota</taxon>
        <taxon>Gammaproteobacteria</taxon>
        <taxon>Pseudomonadales</taxon>
        <taxon>Pseudomonadaceae</taxon>
        <taxon>Pseudomonas</taxon>
    </lineage>
</organism>
<feature type="active site" description="Glycyl thioester intermediate" evidence="6">
    <location>
        <position position="1614"/>
    </location>
</feature>
<feature type="coiled-coil region" evidence="7">
    <location>
        <begin position="1226"/>
        <end position="1253"/>
    </location>
</feature>
<dbReference type="InterPro" id="IPR003591">
    <property type="entry name" value="Leu-rich_rpt_typical-subtyp"/>
</dbReference>
<dbReference type="OrthoDB" id="1467561at2"/>
<sequence>MRKAQQAPAWLVAAIQRQPDVAKAWSDEHARHREHHARVQELFAQLPDLESFARKVLSDAIEERFSPTSPIDVDKTYLIDARLIDTTHAIDSRQAVNRATRSLLQCALHNFDTDSAAEHGMDAPDALLKKSVIVDHRRFMGTLPINNRIDITAEAFAGLCRSLDIGARYHERVHAIYYPAATVERSADEVALEVYQTLGRAEVSAFRQSLHFARLKGDIDQGFYDAALALPMDEAPKANATITFNTLSLWEAELTGVVLIEREADGQKTHTLYIPQDDETPLKTFSSIEALDKALSDRLRANMGYLNPHIADRDKASVQTRLADRLAPLGWSTRGLHERLPDPHASLYPVAHPFRHAFQGKMAFQKAERHEKDALYNATPTEIVDRRAAQAHRELVFARVLTGLNIAGFFVPGLGQFMLAICVTQLAFEVYEGIEAWHNDERDTALNYLVDVIENVAIMAALSAAHKGLKGMKGEANGPEEELEVERIPVETPSFIEELEDVVMPDGQVRLWKPDLTAYHSSETLPDDLEPDERGLRQYQGKQWLVIEGQQYQVEQTPATDEYRLRHPTNTRRYQPRVTHNGSGVWLLPGDQPSEWTGSALLRRLGHASAHFDEATLQRMLDISATHEDVLRRALTEHQRLPALLEDTLQRFKLDQSIRQMPDHSAWPEAFTQAYKRIHIIQAPHSEIIQRIYPSLPGAVVDELVRNASASELQALSTGKVPLRLSEEIRIYQQHIRLARAYEGLYLASVQSWDSDRLVLQTLAHLPGWPADCKLQILQRSVWPDQQYAIGPQDTRPDTTITHAHAGYIVHDASRPGAAVSAHPDIYTALHETLPEVMAQLGAADGKALQFLMQQSPLLPRAALREALGMQPIRPGYRSPMRLADGRIGYPLSGGNSDSPGSTRQHLLAMVQATGIPERTGRSAEHILTSIASQGRNRLQILEYLNTLEEERNTLQSRLDDWSEAISPASDEAARAYDTLRESIMQHWYETALEDDAALAAELSVQGVALTDIPMTLPDFFYRRIRSLRLLDLPSGTLSGWGQHDRLVQRLLALVPRLESLEVSRPYTSRATPSLWLSSAPIIATALPNLRRLALTNQNIALSGSDLNALAELAHLGHLDLSGNRLQQVSDRPSFHVFSLDYLGLDRMQLSQWPAGIGSDALDRIGHLSLQQNNLTALPSFLLNEADTLTRPPVISLQGNPINETHLQRLLLNERPETAQVSVDQSASLNERLERVRNERQALRDAIDGWVQASSSSNPLSQAALADRQRIASSINEFWERQEQGQRYLRLQLEDIAIEHFPRRLPAFFGERVDSMALTRLSGTAAQLDELLGHFPNITRLTLDAHQAATPALVSALPRLSQLTYLEFRNMGLEVDQAMLDTFAQLEHLNSLDLSGNRLGTITQVPARLSTNLTSLGLTNMNLQAWPNWCNDLLPLELLDLSSNNLTDLPEHILSNLNNTMPISSISLFDNPLPMETILRVRTFSDSQNSYSFALDIPENLLLVNASSEEALEHPHFPLQGDDTPRLADWMLGNAAQNEALQDCWTQLEGSDLLRLVGRLHNAAPFVDLSTRASFCERVRLMLVAAVANEAQRPIMESIAAAALPDPETGSQTCHDGALQEFNNIELHLMTERVLIDAGDTLQTLYKRLLQLFRVEQLEKLASTRNQPGDRVSVRLAYRRELAKELDLPIADSMRFRSAANLAHGELSSVLESVRQSEHSEAFIDYLLNNADWSTRLRAEHASRFAEVEARFRQRVLDLAGADHALQEELDLQRSLQISKEQEETALLRELTITYVDNS</sequence>